<evidence type="ECO:0008006" key="13">
    <source>
        <dbReference type="Google" id="ProtNLM"/>
    </source>
</evidence>
<gene>
    <name evidence="1" type="ORF">DU33_07905</name>
    <name evidence="2" type="ORF">DU45_08285</name>
    <name evidence="6" type="ORF">DU56_07845</name>
    <name evidence="3" type="ORF">DU64_12725</name>
    <name evidence="4" type="ORF">DU66_13040</name>
    <name evidence="5" type="ORF">DU68_04875</name>
</gene>
<dbReference type="InterPro" id="IPR000740">
    <property type="entry name" value="GrpE"/>
</dbReference>
<evidence type="ECO:0000313" key="7">
    <source>
        <dbReference type="Proteomes" id="UP000033835"/>
    </source>
</evidence>
<proteinExistence type="predicted"/>
<protein>
    <recommendedName>
        <fullName evidence="13">Nucleotide exchange factor GrpE</fullName>
    </recommendedName>
</protein>
<comment type="caution">
    <text evidence="2">The sequence shown here is derived from an EMBL/GenBank/DDBJ whole genome shotgun (WGS) entry which is preliminary data.</text>
</comment>
<organism evidence="2 12">
    <name type="scientific">Methanosarcina mazei</name>
    <name type="common">Methanosarcina frisia</name>
    <dbReference type="NCBI Taxonomy" id="2209"/>
    <lineage>
        <taxon>Archaea</taxon>
        <taxon>Methanobacteriati</taxon>
        <taxon>Methanobacteriota</taxon>
        <taxon>Stenosarchaea group</taxon>
        <taxon>Methanomicrobia</taxon>
        <taxon>Methanosarcinales</taxon>
        <taxon>Methanosarcinaceae</taxon>
        <taxon>Methanosarcina</taxon>
    </lineage>
</organism>
<dbReference type="Pfam" id="PF01025">
    <property type="entry name" value="GrpE"/>
    <property type="match status" value="1"/>
</dbReference>
<dbReference type="EMBL" id="JJPV01000021">
    <property type="protein sequence ID" value="KKH03038.1"/>
    <property type="molecule type" value="Genomic_DNA"/>
</dbReference>
<dbReference type="GO" id="GO:0051087">
    <property type="term" value="F:protein-folding chaperone binding"/>
    <property type="evidence" value="ECO:0007669"/>
    <property type="project" value="InterPro"/>
</dbReference>
<name>A0A0F8I5I0_METMZ</name>
<dbReference type="Proteomes" id="UP000034279">
    <property type="component" value="Unassembled WGS sequence"/>
</dbReference>
<dbReference type="GO" id="GO:0042803">
    <property type="term" value="F:protein homodimerization activity"/>
    <property type="evidence" value="ECO:0007669"/>
    <property type="project" value="InterPro"/>
</dbReference>
<dbReference type="PATRIC" id="fig|2209.42.peg.1767"/>
<evidence type="ECO:0000313" key="9">
    <source>
        <dbReference type="Proteomes" id="UP000034253"/>
    </source>
</evidence>
<dbReference type="EMBL" id="JJPJ01000053">
    <property type="protein sequence ID" value="KKG63548.1"/>
    <property type="molecule type" value="Genomic_DNA"/>
</dbReference>
<evidence type="ECO:0000313" key="11">
    <source>
        <dbReference type="Proteomes" id="UP000034468"/>
    </source>
</evidence>
<reference evidence="7 8" key="1">
    <citation type="journal article" date="2015" name="ISME J.">
        <title>Genomic and phenotypic differentiation among Methanosarcina mazei populations from Columbia River sediment.</title>
        <authorList>
            <person name="Youngblut N.D."/>
            <person name="Wirth J.S."/>
            <person name="Henriksen J.R."/>
            <person name="Smith M."/>
            <person name="Simon H."/>
            <person name="Metcalf W.W."/>
            <person name="Whitaker R.J."/>
        </authorList>
    </citation>
    <scope>NUCLEOTIDE SEQUENCE [LARGE SCALE GENOMIC DNA]</scope>
    <source>
        <strain evidence="1 8">3.F.T.1A.1</strain>
        <strain evidence="3 10">3.F.T.1A.2</strain>
        <strain evidence="2 12">3.F.T.1A.4</strain>
        <strain evidence="4 11">3.H.M.1B.1</strain>
        <strain evidence="5 7">3.H.M.1B.2</strain>
        <strain evidence="6 9">3.H.M.1B.5</strain>
    </source>
</reference>
<dbReference type="EMBL" id="JJPW01000012">
    <property type="protein sequence ID" value="KKH03660.1"/>
    <property type="molecule type" value="Genomic_DNA"/>
</dbReference>
<evidence type="ECO:0000313" key="1">
    <source>
        <dbReference type="EMBL" id="KKG55806.1"/>
    </source>
</evidence>
<dbReference type="Proteomes" id="UP000034188">
    <property type="component" value="Unassembled WGS sequence"/>
</dbReference>
<dbReference type="Proteomes" id="UP000034468">
    <property type="component" value="Unassembled WGS sequence"/>
</dbReference>
<evidence type="ECO:0000313" key="3">
    <source>
        <dbReference type="EMBL" id="KKG63548.1"/>
    </source>
</evidence>
<dbReference type="EMBL" id="JJPK01000113">
    <property type="protein sequence ID" value="KKG58783.1"/>
    <property type="molecule type" value="Genomic_DNA"/>
</dbReference>
<dbReference type="Proteomes" id="UP000034253">
    <property type="component" value="Unassembled WGS sequence"/>
</dbReference>
<dbReference type="RefSeq" id="WP_048037364.1">
    <property type="nucleotide sequence ID" value="NZ_JJPI01000048.1"/>
</dbReference>
<evidence type="ECO:0000313" key="10">
    <source>
        <dbReference type="Proteomes" id="UP000034279"/>
    </source>
</evidence>
<accession>A0A0F8I5I0</accession>
<dbReference type="Proteomes" id="UP000034566">
    <property type="component" value="Unassembled WGS sequence"/>
</dbReference>
<evidence type="ECO:0000313" key="4">
    <source>
        <dbReference type="EMBL" id="KKH01962.1"/>
    </source>
</evidence>
<evidence type="ECO:0000313" key="5">
    <source>
        <dbReference type="EMBL" id="KKH03038.1"/>
    </source>
</evidence>
<dbReference type="GO" id="GO:0000774">
    <property type="term" value="F:adenyl-nucleotide exchange factor activity"/>
    <property type="evidence" value="ECO:0007669"/>
    <property type="project" value="InterPro"/>
</dbReference>
<evidence type="ECO:0000313" key="12">
    <source>
        <dbReference type="Proteomes" id="UP000034566"/>
    </source>
</evidence>
<dbReference type="EMBL" id="JJPI01000048">
    <property type="protein sequence ID" value="KKG55806.1"/>
    <property type="molecule type" value="Genomic_DNA"/>
</dbReference>
<evidence type="ECO:0000313" key="8">
    <source>
        <dbReference type="Proteomes" id="UP000034188"/>
    </source>
</evidence>
<dbReference type="EMBL" id="JJPU01000021">
    <property type="protein sequence ID" value="KKH01962.1"/>
    <property type="molecule type" value="Genomic_DNA"/>
</dbReference>
<dbReference type="GO" id="GO:0006457">
    <property type="term" value="P:protein folding"/>
    <property type="evidence" value="ECO:0007669"/>
    <property type="project" value="InterPro"/>
</dbReference>
<dbReference type="Proteomes" id="UP000033835">
    <property type="component" value="Unassembled WGS sequence"/>
</dbReference>
<evidence type="ECO:0000313" key="6">
    <source>
        <dbReference type="EMBL" id="KKH03660.1"/>
    </source>
</evidence>
<dbReference type="AlphaFoldDB" id="A0A0F8I5I0"/>
<sequence length="258" mass="29886">MDNINKQEPSASQNVISTILSEEMVNEVTATDVSNEEIKEEALMSDELIASEYDEQNAEKYTEEEQKKAENLSTGNDDILQNIIVLSDKMDSLNQLFSEKIRYMEYEEKIFDQMHEGLQKYKEDMYTQLIRQVLLDIIEVRDSILRIADFYLKKPEGERNIPYETFAGYALDIQDILEKNGVEIYRSSQEDNFVPVKQRAIKKVVTENKELHGKVAESLSCGYNYNGRTISAEKIAFYYYKESAKIITENNTEMVQDG</sequence>
<evidence type="ECO:0000313" key="2">
    <source>
        <dbReference type="EMBL" id="KKG58783.1"/>
    </source>
</evidence>